<evidence type="ECO:0000256" key="2">
    <source>
        <dbReference type="ARBA" id="ARBA00022679"/>
    </source>
</evidence>
<evidence type="ECO:0000256" key="4">
    <source>
        <dbReference type="ARBA" id="ARBA00025212"/>
    </source>
</evidence>
<keyword evidence="2 5" id="KW-0808">Transferase</keyword>
<evidence type="ECO:0000313" key="6">
    <source>
        <dbReference type="EMBL" id="OLR94235.1"/>
    </source>
</evidence>
<comment type="function">
    <text evidence="4 5">Removes the 2'-phosphate from RNA via an intermediate in which the phosphate is ADP-ribosylated by NAD followed by a presumed transesterification to release the RNA and generate ADP-ribose 1''-2''-cyclic phosphate (APPR&gt;P). May function as an ADP-ribosylase.</text>
</comment>
<keyword evidence="7" id="KW-1185">Reference proteome</keyword>
<dbReference type="InterPro" id="IPR022928">
    <property type="entry name" value="RNA_2'-PTrans_KptA"/>
</dbReference>
<accession>A0A1Q9LQD3</accession>
<dbReference type="Pfam" id="PF01885">
    <property type="entry name" value="PTS_2-RNA"/>
    <property type="match status" value="1"/>
</dbReference>
<evidence type="ECO:0000256" key="1">
    <source>
        <dbReference type="ARBA" id="ARBA00009836"/>
    </source>
</evidence>
<dbReference type="Gene3D" id="1.10.10.970">
    <property type="entry name" value="RNA 2'-phosphotransferase, Tpt1/KptA family, N-terminal domain"/>
    <property type="match status" value="1"/>
</dbReference>
<dbReference type="InterPro" id="IPR042080">
    <property type="entry name" value="RNA_2'-PTrans_N"/>
</dbReference>
<dbReference type="PANTHER" id="PTHR12684:SF2">
    <property type="entry name" value="TRNA 2'-PHOSPHOTRANSFERASE 1"/>
    <property type="match status" value="1"/>
</dbReference>
<dbReference type="PANTHER" id="PTHR12684">
    <property type="entry name" value="PUTATIVE PHOSPHOTRANSFERASE"/>
    <property type="match status" value="1"/>
</dbReference>
<dbReference type="EC" id="2.7.1.-" evidence="5"/>
<dbReference type="RefSeq" id="WP_075973617.1">
    <property type="nucleotide sequence ID" value="NZ_MKQR01000007.1"/>
</dbReference>
<dbReference type="HAMAP" id="MF_00299">
    <property type="entry name" value="KptA"/>
    <property type="match status" value="1"/>
</dbReference>
<proteinExistence type="inferred from homology"/>
<reference evidence="6 7" key="1">
    <citation type="submission" date="2016-10" db="EMBL/GenBank/DDBJ databases">
        <title>The Draft Genome Sequence of Actinokineospora bangkokensis 44EHWT reveals the biosynthetic pathway of antifungal compounds Thailandins with unusual extender unit butylmalonyl-CoA.</title>
        <authorList>
            <person name="Greule A."/>
            <person name="Intra B."/>
            <person name="Flemming S."/>
            <person name="Rommel M.G."/>
            <person name="Panbangred W."/>
            <person name="Bechthold A."/>
        </authorList>
    </citation>
    <scope>NUCLEOTIDE SEQUENCE [LARGE SCALE GENOMIC DNA]</scope>
    <source>
        <strain evidence="6 7">44EHW</strain>
    </source>
</reference>
<comment type="caution">
    <text evidence="6">The sequence shown here is derived from an EMBL/GenBank/DDBJ whole genome shotgun (WGS) entry which is preliminary data.</text>
</comment>
<dbReference type="EMBL" id="MKQR01000007">
    <property type="protein sequence ID" value="OLR94235.1"/>
    <property type="molecule type" value="Genomic_DNA"/>
</dbReference>
<dbReference type="GO" id="GO:0006388">
    <property type="term" value="P:tRNA splicing, via endonucleolytic cleavage and ligation"/>
    <property type="evidence" value="ECO:0007669"/>
    <property type="project" value="UniProtKB-UniRule"/>
</dbReference>
<evidence type="ECO:0000313" key="7">
    <source>
        <dbReference type="Proteomes" id="UP000186040"/>
    </source>
</evidence>
<gene>
    <name evidence="5" type="primary">kptA</name>
    <name evidence="6" type="ORF">BJP25_10630</name>
</gene>
<dbReference type="AlphaFoldDB" id="A0A1Q9LQD3"/>
<dbReference type="Proteomes" id="UP000186040">
    <property type="component" value="Unassembled WGS sequence"/>
</dbReference>
<organism evidence="6 7">
    <name type="scientific">Actinokineospora bangkokensis</name>
    <dbReference type="NCBI Taxonomy" id="1193682"/>
    <lineage>
        <taxon>Bacteria</taxon>
        <taxon>Bacillati</taxon>
        <taxon>Actinomycetota</taxon>
        <taxon>Actinomycetes</taxon>
        <taxon>Pseudonocardiales</taxon>
        <taxon>Pseudonocardiaceae</taxon>
        <taxon>Actinokineospora</taxon>
    </lineage>
</organism>
<dbReference type="GO" id="GO:0003950">
    <property type="term" value="F:NAD+ poly-ADP-ribosyltransferase activity"/>
    <property type="evidence" value="ECO:0007669"/>
    <property type="project" value="InterPro"/>
</dbReference>
<evidence type="ECO:0000256" key="5">
    <source>
        <dbReference type="HAMAP-Rule" id="MF_00299"/>
    </source>
</evidence>
<keyword evidence="3 5" id="KW-0520">NAD</keyword>
<name>A0A1Q9LQD3_9PSEU</name>
<dbReference type="OrthoDB" id="4537997at2"/>
<dbReference type="Gene3D" id="3.20.170.30">
    <property type="match status" value="1"/>
</dbReference>
<evidence type="ECO:0000256" key="3">
    <source>
        <dbReference type="ARBA" id="ARBA00023027"/>
    </source>
</evidence>
<dbReference type="SUPFAM" id="SSF56399">
    <property type="entry name" value="ADP-ribosylation"/>
    <property type="match status" value="1"/>
</dbReference>
<dbReference type="InterPro" id="IPR002745">
    <property type="entry name" value="Ptrans_KptA/Tpt1"/>
</dbReference>
<comment type="similarity">
    <text evidence="1 5">Belongs to the KptA/TPT1 family.</text>
</comment>
<protein>
    <recommendedName>
        <fullName evidence="5">Probable RNA 2'-phosphotransferase</fullName>
        <ecNumber evidence="5">2.7.1.-</ecNumber>
    </recommendedName>
</protein>
<dbReference type="InterPro" id="IPR042081">
    <property type="entry name" value="RNA_2'-PTrans_C"/>
</dbReference>
<dbReference type="STRING" id="1193682.BJP25_10630"/>
<dbReference type="GO" id="GO:0000215">
    <property type="term" value="F:tRNA 2'-phosphotransferase activity"/>
    <property type="evidence" value="ECO:0007669"/>
    <property type="project" value="TreeGrafter"/>
</dbReference>
<sequence>MDDKQITRRSKRLAKALRHDPAGVGLELDPAGWVPVADVLRALGLDRATLDEVVATNNKKRFEYDPDGLRIRASQGHTVPVDLGLTPTAPPDVLFHGTVAAALGAIAVEGIRPMSRHHVHLSPTRDTATAVGARRGKPVVLEVRAAAMAAEGHQFFRTANGVWLTDEVPPRYFDLPGGHR</sequence>